<evidence type="ECO:0008006" key="3">
    <source>
        <dbReference type="Google" id="ProtNLM"/>
    </source>
</evidence>
<comment type="caution">
    <text evidence="1">The sequence shown here is derived from an EMBL/GenBank/DDBJ whole genome shotgun (WGS) entry which is preliminary data.</text>
</comment>
<dbReference type="Proteomes" id="UP001575181">
    <property type="component" value="Unassembled WGS sequence"/>
</dbReference>
<evidence type="ECO:0000313" key="2">
    <source>
        <dbReference type="Proteomes" id="UP001575181"/>
    </source>
</evidence>
<name>A0ABV4TXV1_9GAMM</name>
<dbReference type="EMBL" id="JBGUAW010000005">
    <property type="protein sequence ID" value="MFA9460910.1"/>
    <property type="molecule type" value="Genomic_DNA"/>
</dbReference>
<reference evidence="1 2" key="1">
    <citation type="submission" date="2024-08" db="EMBL/GenBank/DDBJ databases">
        <title>Whole-genome sequencing of halo(alkali)philic microorganisms from hypersaline lakes.</title>
        <authorList>
            <person name="Sorokin D.Y."/>
            <person name="Merkel A.Y."/>
            <person name="Messina E."/>
            <person name="Yakimov M."/>
        </authorList>
    </citation>
    <scope>NUCLEOTIDE SEQUENCE [LARGE SCALE GENOMIC DNA]</scope>
    <source>
        <strain evidence="1 2">Cl-TMA</strain>
    </source>
</reference>
<gene>
    <name evidence="1" type="ORF">ACERLL_08740</name>
</gene>
<protein>
    <recommendedName>
        <fullName evidence="3">YCII-related domain-containing protein</fullName>
    </recommendedName>
</protein>
<keyword evidence="2" id="KW-1185">Reference proteome</keyword>
<proteinExistence type="predicted"/>
<dbReference type="RefSeq" id="WP_373655694.1">
    <property type="nucleotide sequence ID" value="NZ_JBGUAW010000005.1"/>
</dbReference>
<sequence length="75" mass="8276">MSTDERIEIHVFLDQTDPTPGWVGKAYSRADNGELEPLPPLEGVLLSSKDPEEARSRASEHFSVAPERVEVILGC</sequence>
<evidence type="ECO:0000313" key="1">
    <source>
        <dbReference type="EMBL" id="MFA9460910.1"/>
    </source>
</evidence>
<accession>A0ABV4TXV1</accession>
<organism evidence="1 2">
    <name type="scientific">Thiohalorhabdus methylotrophus</name>
    <dbReference type="NCBI Taxonomy" id="3242694"/>
    <lineage>
        <taxon>Bacteria</taxon>
        <taxon>Pseudomonadati</taxon>
        <taxon>Pseudomonadota</taxon>
        <taxon>Gammaproteobacteria</taxon>
        <taxon>Thiohalorhabdales</taxon>
        <taxon>Thiohalorhabdaceae</taxon>
        <taxon>Thiohalorhabdus</taxon>
    </lineage>
</organism>